<dbReference type="SUPFAM" id="SSF48576">
    <property type="entry name" value="Terpenoid synthases"/>
    <property type="match status" value="1"/>
</dbReference>
<evidence type="ECO:0000313" key="2">
    <source>
        <dbReference type="EMBL" id="XDV66395.1"/>
    </source>
</evidence>
<dbReference type="EMBL" id="CP165727">
    <property type="protein sequence ID" value="XDV66395.1"/>
    <property type="molecule type" value="Genomic_DNA"/>
</dbReference>
<accession>A0AB39Y8M5</accession>
<sequence length="337" mass="35911">MNCVTYVDLHRQVSLDIETELATALLRLAPDSGTGAAKSAVSRLLRHQKLKHPLSVLPMMVHAIETGDPGPAVPLAAVHVLWWTSACYLDDLADGHGTAASDSLGQNEALLASVLSGAVLPIQIIRSLPVPAAVQGALTEEIATGWVVGTEGQLRDIGGDADRATPNSVIEAYRGKSGGPFSMITAMAALLSGASDERVELWREFGYIFGILWQLFNDQEDILSGRNEDLLNGTVTYLLTCVLDDAATPRARKEVLARCAAARNSEEARAELTRLLLAPAALDRYTADLDGFRAEAHALLTALGGDERHLPTMRHLVESASEMLLRPAPATPVAASV</sequence>
<dbReference type="GO" id="GO:0004659">
    <property type="term" value="F:prenyltransferase activity"/>
    <property type="evidence" value="ECO:0007669"/>
    <property type="project" value="InterPro"/>
</dbReference>
<dbReference type="Pfam" id="PF00348">
    <property type="entry name" value="polyprenyl_synt"/>
    <property type="match status" value="1"/>
</dbReference>
<dbReference type="GO" id="GO:0008299">
    <property type="term" value="P:isoprenoid biosynthetic process"/>
    <property type="evidence" value="ECO:0007669"/>
    <property type="project" value="InterPro"/>
</dbReference>
<dbReference type="InterPro" id="IPR008949">
    <property type="entry name" value="Isoprenoid_synthase_dom_sf"/>
</dbReference>
<protein>
    <submittedName>
        <fullName evidence="2">Polyprenyl synthetase family protein</fullName>
    </submittedName>
</protein>
<reference evidence="2" key="1">
    <citation type="submission" date="2024-08" db="EMBL/GenBank/DDBJ databases">
        <authorList>
            <person name="Yu S.T."/>
        </authorList>
    </citation>
    <scope>NUCLEOTIDE SEQUENCE</scope>
    <source>
        <strain evidence="2">R33</strain>
    </source>
</reference>
<comment type="similarity">
    <text evidence="1">Belongs to the FPP/GGPP synthase family.</text>
</comment>
<dbReference type="AlphaFoldDB" id="A0AB39Y8M5"/>
<proteinExistence type="inferred from homology"/>
<dbReference type="RefSeq" id="WP_240805588.1">
    <property type="nucleotide sequence ID" value="NZ_CP165727.1"/>
</dbReference>
<evidence type="ECO:0000256" key="1">
    <source>
        <dbReference type="RuleBase" id="RU004466"/>
    </source>
</evidence>
<keyword evidence="1" id="KW-0808">Transferase</keyword>
<dbReference type="InterPro" id="IPR000092">
    <property type="entry name" value="Polyprenyl_synt"/>
</dbReference>
<organism evidence="2">
    <name type="scientific">Streptomyces sp. R33</name>
    <dbReference type="NCBI Taxonomy" id="3238629"/>
    <lineage>
        <taxon>Bacteria</taxon>
        <taxon>Bacillati</taxon>
        <taxon>Actinomycetota</taxon>
        <taxon>Actinomycetes</taxon>
        <taxon>Kitasatosporales</taxon>
        <taxon>Streptomycetaceae</taxon>
        <taxon>Streptomyces</taxon>
    </lineage>
</organism>
<dbReference type="Gene3D" id="1.10.600.10">
    <property type="entry name" value="Farnesyl Diphosphate Synthase"/>
    <property type="match status" value="1"/>
</dbReference>
<name>A0AB39Y8M5_9ACTN</name>
<gene>
    <name evidence="2" type="ORF">AB5J51_27450</name>
</gene>